<name>A0A9E2S7C7_9BACT</name>
<protein>
    <submittedName>
        <fullName evidence="1">Uncharacterized protein</fullName>
    </submittedName>
</protein>
<evidence type="ECO:0000313" key="2">
    <source>
        <dbReference type="Proteomes" id="UP000812270"/>
    </source>
</evidence>
<proteinExistence type="predicted"/>
<comment type="caution">
    <text evidence="1">The sequence shown here is derived from an EMBL/GenBank/DDBJ whole genome shotgun (WGS) entry which is preliminary data.</text>
</comment>
<evidence type="ECO:0000313" key="1">
    <source>
        <dbReference type="EMBL" id="MBV4357206.1"/>
    </source>
</evidence>
<organism evidence="1 2">
    <name type="scientific">Pinibacter aurantiacus</name>
    <dbReference type="NCBI Taxonomy" id="2851599"/>
    <lineage>
        <taxon>Bacteria</taxon>
        <taxon>Pseudomonadati</taxon>
        <taxon>Bacteroidota</taxon>
        <taxon>Chitinophagia</taxon>
        <taxon>Chitinophagales</taxon>
        <taxon>Chitinophagaceae</taxon>
        <taxon>Pinibacter</taxon>
    </lineage>
</organism>
<dbReference type="EMBL" id="JAHSPG010000003">
    <property type="protein sequence ID" value="MBV4357206.1"/>
    <property type="molecule type" value="Genomic_DNA"/>
</dbReference>
<dbReference type="Proteomes" id="UP000812270">
    <property type="component" value="Unassembled WGS sequence"/>
</dbReference>
<accession>A0A9E2S7C7</accession>
<gene>
    <name evidence="1" type="ORF">KTO63_08625</name>
</gene>
<keyword evidence="2" id="KW-1185">Reference proteome</keyword>
<dbReference type="RefSeq" id="WP_217790819.1">
    <property type="nucleotide sequence ID" value="NZ_JAHSPG010000003.1"/>
</dbReference>
<reference evidence="1" key="1">
    <citation type="submission" date="2021-06" db="EMBL/GenBank/DDBJ databases">
        <authorList>
            <person name="Huq M.A."/>
        </authorList>
    </citation>
    <scope>NUCLEOTIDE SEQUENCE</scope>
    <source>
        <strain evidence="1">MAH-26</strain>
    </source>
</reference>
<dbReference type="AlphaFoldDB" id="A0A9E2S7C7"/>
<sequence>MDMLLRETKLFGATIFLLLCFSCKNKSTVSWDTERYKNYSKKEVGEYMYNSIYEAINDSMHIWGSNKIGNQSIWNFNYKLDSVLCFNKEKNKLISAFLVRCNQQNCLQDDVHFFYGIKMNGLWYFFKGPDITLPREYYQKDTHTPLSFEKLHELAMNNIFIGYLKKKDKGFFGNLFGKTEWEINDDFFSDLSSAAWCAHCKTQQQWDSTFLDVVKRNWETRDTVVGN</sequence>